<keyword evidence="1" id="KW-0732">Signal</keyword>
<feature type="chain" id="PRO_5028806734" evidence="1">
    <location>
        <begin position="32"/>
        <end position="435"/>
    </location>
</feature>
<dbReference type="Proteomes" id="UP000515237">
    <property type="component" value="Chromosome"/>
</dbReference>
<keyword evidence="3" id="KW-1185">Reference proteome</keyword>
<dbReference type="RefSeq" id="WP_185274204.1">
    <property type="nucleotide sequence ID" value="NZ_CP055156.1"/>
</dbReference>
<dbReference type="EMBL" id="CP055156">
    <property type="protein sequence ID" value="QNF33352.1"/>
    <property type="molecule type" value="Genomic_DNA"/>
</dbReference>
<evidence type="ECO:0000313" key="2">
    <source>
        <dbReference type="EMBL" id="QNF33352.1"/>
    </source>
</evidence>
<protein>
    <submittedName>
        <fullName evidence="2">Porin</fullName>
    </submittedName>
</protein>
<reference evidence="2 3" key="1">
    <citation type="journal article" date="2018" name="Int. J. Syst. Evol. Microbiol.">
        <title>Adhaeribacter swui sp. nov., isolated from wet mud.</title>
        <authorList>
            <person name="Kim D.U."/>
            <person name="Kim K.W."/>
            <person name="Kang M.S."/>
            <person name="Kim J.Y."/>
            <person name="Jang J.H."/>
            <person name="Kim M.K."/>
        </authorList>
    </citation>
    <scope>NUCLEOTIDE SEQUENCE [LARGE SCALE GENOMIC DNA]</scope>
    <source>
        <strain evidence="2 3">KCTC 52873</strain>
    </source>
</reference>
<accession>A0A7G7G868</accession>
<feature type="signal peptide" evidence="1">
    <location>
        <begin position="1"/>
        <end position="31"/>
    </location>
</feature>
<dbReference type="KEGG" id="aswu:HUW51_11695"/>
<organism evidence="2 3">
    <name type="scientific">Adhaeribacter swui</name>
    <dbReference type="NCBI Taxonomy" id="2086471"/>
    <lineage>
        <taxon>Bacteria</taxon>
        <taxon>Pseudomonadati</taxon>
        <taxon>Bacteroidota</taxon>
        <taxon>Cytophagia</taxon>
        <taxon>Cytophagales</taxon>
        <taxon>Hymenobacteraceae</taxon>
        <taxon>Adhaeribacter</taxon>
    </lineage>
</organism>
<gene>
    <name evidence="2" type="ORF">HUW51_11695</name>
</gene>
<dbReference type="Gene3D" id="2.40.160.10">
    <property type="entry name" value="Porin"/>
    <property type="match status" value="1"/>
</dbReference>
<dbReference type="InterPro" id="IPR023614">
    <property type="entry name" value="Porin_dom_sf"/>
</dbReference>
<dbReference type="InterPro" id="IPR010870">
    <property type="entry name" value="Porin_O/P"/>
</dbReference>
<dbReference type="Pfam" id="PF07396">
    <property type="entry name" value="Porin_O_P"/>
    <property type="match status" value="1"/>
</dbReference>
<evidence type="ECO:0000256" key="1">
    <source>
        <dbReference type="SAM" id="SignalP"/>
    </source>
</evidence>
<dbReference type="AlphaFoldDB" id="A0A7G7G868"/>
<sequence length="435" mass="48908">MFSSIKQRVIFCAFNCSWLAAFVFLTSPVQAQTANTVLQDTIKPPSRPLLNAPLSGDVSKPATATKSHWYDKIALRGYVQIRYNRLLESNPSLKSSHDASIGANGGFLIRRARLVFSGNVHDRVFIYIQPDLASTPSGSSTIHFAQIRDAYFDLALDKKKEYRLRIGQSKIPYGFENMQSSQNRVTLDRNDALNTAVPNERDLGMIFYWTPNKIRKRFSELANSSMKGSGDYGVFGLGIYNGQVANRAEANNNLHVVARISYPIALPNGQIIEPGIQGYTGKYTVTTDQLSSAEVKGGNFNDQRVAGSFVLYPKPFGFQMEYNIGKGPQFNRETNSILVKSLKGGYAQAMYQIKFNHQNLTPFVKAQYFEGGRKVELDARFSKVYETEFGLEWQPNAAFELATQYTITDRTTKDGKTLYNRQFGNLLRVQAQFNF</sequence>
<name>A0A7G7G868_9BACT</name>
<proteinExistence type="predicted"/>
<evidence type="ECO:0000313" key="3">
    <source>
        <dbReference type="Proteomes" id="UP000515237"/>
    </source>
</evidence>